<keyword evidence="9" id="KW-1185">Reference proteome</keyword>
<dbReference type="InterPro" id="IPR050090">
    <property type="entry name" value="Tyrosine_recombinase_XerCD"/>
</dbReference>
<dbReference type="Gene3D" id="1.10.150.130">
    <property type="match status" value="1"/>
</dbReference>
<dbReference type="InterPro" id="IPR004107">
    <property type="entry name" value="Integrase_SAM-like_N"/>
</dbReference>
<dbReference type="InterPro" id="IPR002104">
    <property type="entry name" value="Integrase_catalytic"/>
</dbReference>
<dbReference type="InterPro" id="IPR010998">
    <property type="entry name" value="Integrase_recombinase_N"/>
</dbReference>
<dbReference type="Proteomes" id="UP000502706">
    <property type="component" value="Chromosome"/>
</dbReference>
<dbReference type="PROSITE" id="PS51898">
    <property type="entry name" value="TYR_RECOMBINASE"/>
    <property type="match status" value="1"/>
</dbReference>
<name>A0A6G8PVQ7_9ACTN</name>
<evidence type="ECO:0000256" key="5">
    <source>
        <dbReference type="SAM" id="MobiDB-lite"/>
    </source>
</evidence>
<evidence type="ECO:0000313" key="9">
    <source>
        <dbReference type="Proteomes" id="UP000502706"/>
    </source>
</evidence>
<dbReference type="CDD" id="cd01189">
    <property type="entry name" value="INT_ICEBs1_C_like"/>
    <property type="match status" value="1"/>
</dbReference>
<accession>A0A6G8PVQ7</accession>
<dbReference type="GO" id="GO:0015074">
    <property type="term" value="P:DNA integration"/>
    <property type="evidence" value="ECO:0007669"/>
    <property type="project" value="UniProtKB-KW"/>
</dbReference>
<feature type="domain" description="Core-binding (CB)" evidence="7">
    <location>
        <begin position="71"/>
        <end position="160"/>
    </location>
</feature>
<dbReference type="PANTHER" id="PTHR30349">
    <property type="entry name" value="PHAGE INTEGRASE-RELATED"/>
    <property type="match status" value="1"/>
</dbReference>
<evidence type="ECO:0000256" key="4">
    <source>
        <dbReference type="PROSITE-ProRule" id="PRU01248"/>
    </source>
</evidence>
<dbReference type="InterPro" id="IPR013762">
    <property type="entry name" value="Integrase-like_cat_sf"/>
</dbReference>
<dbReference type="PANTHER" id="PTHR30349:SF91">
    <property type="entry name" value="INTA PROTEIN"/>
    <property type="match status" value="1"/>
</dbReference>
<evidence type="ECO:0000256" key="1">
    <source>
        <dbReference type="ARBA" id="ARBA00022908"/>
    </source>
</evidence>
<evidence type="ECO:0000256" key="3">
    <source>
        <dbReference type="ARBA" id="ARBA00023172"/>
    </source>
</evidence>
<dbReference type="Pfam" id="PF14659">
    <property type="entry name" value="Phage_int_SAM_3"/>
    <property type="match status" value="1"/>
</dbReference>
<dbReference type="RefSeq" id="WP_166395964.1">
    <property type="nucleotide sequence ID" value="NZ_CP045121.1"/>
</dbReference>
<dbReference type="Pfam" id="PF00589">
    <property type="entry name" value="Phage_integrase"/>
    <property type="match status" value="1"/>
</dbReference>
<gene>
    <name evidence="8" type="ORF">GBA65_06920</name>
</gene>
<organism evidence="8 9">
    <name type="scientific">Rubrobacter marinus</name>
    <dbReference type="NCBI Taxonomy" id="2653852"/>
    <lineage>
        <taxon>Bacteria</taxon>
        <taxon>Bacillati</taxon>
        <taxon>Actinomycetota</taxon>
        <taxon>Rubrobacteria</taxon>
        <taxon>Rubrobacterales</taxon>
        <taxon>Rubrobacteraceae</taxon>
        <taxon>Rubrobacter</taxon>
    </lineage>
</organism>
<dbReference type="EMBL" id="CP045121">
    <property type="protein sequence ID" value="QIN78288.1"/>
    <property type="molecule type" value="Genomic_DNA"/>
</dbReference>
<feature type="compositionally biased region" description="Basic and acidic residues" evidence="5">
    <location>
        <begin position="178"/>
        <end position="188"/>
    </location>
</feature>
<protein>
    <submittedName>
        <fullName evidence="8">Tyrosine-type recombinase/integrase</fullName>
    </submittedName>
</protein>
<dbReference type="InterPro" id="IPR044068">
    <property type="entry name" value="CB"/>
</dbReference>
<dbReference type="Gene3D" id="1.10.443.10">
    <property type="entry name" value="Intergrase catalytic core"/>
    <property type="match status" value="1"/>
</dbReference>
<dbReference type="GO" id="GO:0003677">
    <property type="term" value="F:DNA binding"/>
    <property type="evidence" value="ECO:0007669"/>
    <property type="project" value="UniProtKB-UniRule"/>
</dbReference>
<dbReference type="PROSITE" id="PS51900">
    <property type="entry name" value="CB"/>
    <property type="match status" value="1"/>
</dbReference>
<evidence type="ECO:0000259" key="7">
    <source>
        <dbReference type="PROSITE" id="PS51900"/>
    </source>
</evidence>
<keyword evidence="3" id="KW-0233">DNA recombination</keyword>
<evidence type="ECO:0000313" key="8">
    <source>
        <dbReference type="EMBL" id="QIN78288.1"/>
    </source>
</evidence>
<dbReference type="GO" id="GO:0006310">
    <property type="term" value="P:DNA recombination"/>
    <property type="evidence" value="ECO:0007669"/>
    <property type="project" value="UniProtKB-KW"/>
</dbReference>
<dbReference type="InterPro" id="IPR011010">
    <property type="entry name" value="DNA_brk_join_enz"/>
</dbReference>
<evidence type="ECO:0000256" key="2">
    <source>
        <dbReference type="ARBA" id="ARBA00023125"/>
    </source>
</evidence>
<reference evidence="8 9" key="1">
    <citation type="submission" date="2019-10" db="EMBL/GenBank/DDBJ databases">
        <title>Rubrobacter sp nov SCSIO 52915 isolated from a deep-sea sediment in the South China Sea.</title>
        <authorList>
            <person name="Chen R.W."/>
        </authorList>
    </citation>
    <scope>NUCLEOTIDE SEQUENCE [LARGE SCALE GENOMIC DNA]</scope>
    <source>
        <strain evidence="8 9">SCSIO 52915</strain>
    </source>
</reference>
<dbReference type="AlphaFoldDB" id="A0A6G8PVQ7"/>
<evidence type="ECO:0000259" key="6">
    <source>
        <dbReference type="PROSITE" id="PS51898"/>
    </source>
</evidence>
<keyword evidence="2 4" id="KW-0238">DNA-binding</keyword>
<proteinExistence type="predicted"/>
<feature type="region of interest" description="Disordered" evidence="5">
    <location>
        <begin position="165"/>
        <end position="188"/>
    </location>
</feature>
<sequence length="391" mass="43783">MSKKKSVGNGAGTVYPRRNKEGKITGYLGSYFDQAGKRRYVSAKHKNDCRTKLRKVMSDADQGIVFDAKNETVGAFLERWLRDVVEPNTAHRTYAAHRQQVRSHIVPSLGRVKLEALRKHHIDRFYADLLRPKPAGGAGLAPSSARRVHAVLHAAMEEAVRGDLVPRNPAAHANKPKVHQEEREPLDSEQARTFLDAARGDRYEALYALCLLCGLRQGEALALRWSDVDLDAGTLYVVRQLQRVRRDGDVSGTLEFSEPKNASRRKVGLPKRAVDALRRHAERQADEIDEAGERYEHQGLVFANLAGGPLDAQNVVNRHYKPLLRRAKLPPIRFHDLRHSCLSLLAERGEPIRDLQALAGHASAAFTMQRYTHHYGTSAGRTARAMDEALD</sequence>
<keyword evidence="1" id="KW-0229">DNA integration</keyword>
<dbReference type="KEGG" id="rmar:GBA65_06920"/>
<feature type="domain" description="Tyr recombinase" evidence="6">
    <location>
        <begin position="181"/>
        <end position="387"/>
    </location>
</feature>
<dbReference type="SUPFAM" id="SSF56349">
    <property type="entry name" value="DNA breaking-rejoining enzymes"/>
    <property type="match status" value="1"/>
</dbReference>